<dbReference type="InterPro" id="IPR001611">
    <property type="entry name" value="Leu-rich_rpt"/>
</dbReference>
<dbReference type="OrthoDB" id="120976at2759"/>
<reference evidence="2" key="1">
    <citation type="submission" date="2021-02" db="EMBL/GenBank/DDBJ databases">
        <authorList>
            <person name="Nowell W R."/>
        </authorList>
    </citation>
    <scope>NUCLEOTIDE SEQUENCE</scope>
</reference>
<evidence type="ECO:0000256" key="1">
    <source>
        <dbReference type="ARBA" id="ARBA00022737"/>
    </source>
</evidence>
<evidence type="ECO:0000313" key="2">
    <source>
        <dbReference type="EMBL" id="CAF0755311.1"/>
    </source>
</evidence>
<keyword evidence="4" id="KW-1185">Reference proteome</keyword>
<name>A0A813PN64_ADIRI</name>
<dbReference type="SUPFAM" id="SSF52047">
    <property type="entry name" value="RNI-like"/>
    <property type="match status" value="1"/>
</dbReference>
<evidence type="ECO:0000313" key="3">
    <source>
        <dbReference type="EMBL" id="CAF0915901.1"/>
    </source>
</evidence>
<dbReference type="AlphaFoldDB" id="A0A813PN64"/>
<organism evidence="2 4">
    <name type="scientific">Adineta ricciae</name>
    <name type="common">Rotifer</name>
    <dbReference type="NCBI Taxonomy" id="249248"/>
    <lineage>
        <taxon>Eukaryota</taxon>
        <taxon>Metazoa</taxon>
        <taxon>Spiralia</taxon>
        <taxon>Gnathifera</taxon>
        <taxon>Rotifera</taxon>
        <taxon>Eurotatoria</taxon>
        <taxon>Bdelloidea</taxon>
        <taxon>Adinetida</taxon>
        <taxon>Adinetidae</taxon>
        <taxon>Adineta</taxon>
    </lineage>
</organism>
<dbReference type="Proteomes" id="UP000663828">
    <property type="component" value="Unassembled WGS sequence"/>
</dbReference>
<dbReference type="EMBL" id="CAJNOJ010000036">
    <property type="protein sequence ID" value="CAF0915901.1"/>
    <property type="molecule type" value="Genomic_DNA"/>
</dbReference>
<dbReference type="InterPro" id="IPR032675">
    <property type="entry name" value="LRR_dom_sf"/>
</dbReference>
<protein>
    <submittedName>
        <fullName evidence="2">Uncharacterized protein</fullName>
    </submittedName>
</protein>
<proteinExistence type="predicted"/>
<dbReference type="SMART" id="SM00368">
    <property type="entry name" value="LRR_RI"/>
    <property type="match status" value="7"/>
</dbReference>
<dbReference type="EMBL" id="CAJNOR010000018">
    <property type="protein sequence ID" value="CAF0755311.1"/>
    <property type="molecule type" value="Genomic_DNA"/>
</dbReference>
<dbReference type="PANTHER" id="PTHR24111:SF0">
    <property type="entry name" value="LEUCINE-RICH REPEAT-CONTAINING PROTEIN"/>
    <property type="match status" value="1"/>
</dbReference>
<dbReference type="Gene3D" id="3.80.10.10">
    <property type="entry name" value="Ribonuclease Inhibitor"/>
    <property type="match status" value="3"/>
</dbReference>
<gene>
    <name evidence="3" type="ORF">EDS130_LOCUS10517</name>
    <name evidence="2" type="ORF">XAT740_LOCUS645</name>
</gene>
<evidence type="ECO:0000313" key="4">
    <source>
        <dbReference type="Proteomes" id="UP000663828"/>
    </source>
</evidence>
<dbReference type="Proteomes" id="UP000663852">
    <property type="component" value="Unassembled WGS sequence"/>
</dbReference>
<comment type="caution">
    <text evidence="2">The sequence shown here is derived from an EMBL/GenBank/DDBJ whole genome shotgun (WGS) entry which is preliminary data.</text>
</comment>
<dbReference type="PANTHER" id="PTHR24111">
    <property type="entry name" value="LEUCINE-RICH REPEAT-CONTAINING PROTEIN 34"/>
    <property type="match status" value="1"/>
</dbReference>
<sequence>MGVSISKPIGRKMMKEDFVFSIEEFQRIPLVSFEQAVEPLISILPTIKTYSQLIKEKRHDPINGLTADESASIMLYSIQWQPYDQCLHAMVNFILSESSMHKYEPWLYYFKLLFTALSHLPSTHSIIYRGSKLDLSKHYHLEEVILWKDLPLCTTLMNDLRSETCLDEHELRTVFKIESSTVKDIQKCCYSSENTFAVVLPATKFQVVDCYYSTNDHLHWIVLKEIQPSLFLHSIDQTKSTPFHKFWLSLIHSRNSPLIFDNIYRNISLEHRIVQYGHSWTIDLGKQNLTDRDMNTVVKHALIKNRCKRVRLCDNNITCQGLSVLSTGLNNNSTLEFIDLRNNQISDFGLQCLTAAIANSNIKTLNLESNQITHIGAQYLAQLLKENRTITELYLSKNHLGDRGIELIASALMNVPETVSEQTNNQICARYSSTLQHLYLGQNDITDDGLKYLSNMLQSNRTLTWLWLTGNEISDHGVEILSNTLANFNTNIEWLFLNSNRSITDGSVDVLLNMFKRNCTLKTLYINNCNLSDVGKRKLLKMIKTKKDFDLEV</sequence>
<accession>A0A813PN64</accession>
<dbReference type="Gene3D" id="3.90.176.10">
    <property type="entry name" value="Toxin ADP-ribosyltransferase, Chain A, domain 1"/>
    <property type="match status" value="1"/>
</dbReference>
<dbReference type="InterPro" id="IPR052201">
    <property type="entry name" value="LRR-containing_regulator"/>
</dbReference>
<keyword evidence="1" id="KW-0677">Repeat</keyword>
<dbReference type="Pfam" id="PF13516">
    <property type="entry name" value="LRR_6"/>
    <property type="match status" value="6"/>
</dbReference>